<comment type="similarity">
    <text evidence="1">Belongs to the phosphate/phosphite/phosphonate binding protein family.</text>
</comment>
<gene>
    <name evidence="4" type="primary">phnD</name>
    <name evidence="4" type="ORF">GXW71_17580</name>
</gene>
<dbReference type="RefSeq" id="WP_211853852.1">
    <property type="nucleotide sequence ID" value="NZ_JAAGBB010000021.1"/>
</dbReference>
<dbReference type="PROSITE" id="PS51318">
    <property type="entry name" value="TAT"/>
    <property type="match status" value="1"/>
</dbReference>
<sequence>MLTRRHFAALAAGAALLPAAAIAQRRTLDAATAMPPAGDRAWKAQIPQLRIGLLGGENESDRLGRFGAYRQLLEDTFKVPVRLFPASDYAGVLQAFSAAQIEMSSLGASGYAGAWLDTNGGIEPLVVPEENDGSIAYVSVMVTRTDSGITNLEQMRGKTLAWADPNSTSGYLIPRFALRRAGINPESGPYFSRTGFAGGHEQAVVAVLQRQYDAAVTWASGQGDVAQGYSRGNLRAMVEKGMLNMSDIRILWTSDPIPNGPLAVRTALPASFKEDMKLFHLALPKTHPEIYQQVERGGGTGYREATHAMFQMIVDLRREEATERRRRS</sequence>
<dbReference type="Gene3D" id="3.40.190.10">
    <property type="entry name" value="Periplasmic binding protein-like II"/>
    <property type="match status" value="2"/>
</dbReference>
<reference evidence="5" key="1">
    <citation type="journal article" date="2021" name="Syst. Appl. Microbiol.">
        <title>Roseomonas hellenica sp. nov., isolated from roots of wild-growing Alkanna tinctoria.</title>
        <authorList>
            <person name="Rat A."/>
            <person name="Naranjo H.D."/>
            <person name="Lebbe L."/>
            <person name="Cnockaert M."/>
            <person name="Krigas N."/>
            <person name="Grigoriadou K."/>
            <person name="Maloupa E."/>
            <person name="Willems A."/>
        </authorList>
    </citation>
    <scope>NUCLEOTIDE SEQUENCE [LARGE SCALE GENOMIC DNA]</scope>
    <source>
        <strain evidence="5">LMG 31523</strain>
    </source>
</reference>
<dbReference type="InterPro" id="IPR005770">
    <property type="entry name" value="PhnD"/>
</dbReference>
<evidence type="ECO:0000256" key="3">
    <source>
        <dbReference type="SAM" id="SignalP"/>
    </source>
</evidence>
<evidence type="ECO:0000256" key="2">
    <source>
        <dbReference type="ARBA" id="ARBA00022729"/>
    </source>
</evidence>
<dbReference type="InterPro" id="IPR006311">
    <property type="entry name" value="TAT_signal"/>
</dbReference>
<evidence type="ECO:0000313" key="4">
    <source>
        <dbReference type="EMBL" id="MBR0666176.1"/>
    </source>
</evidence>
<keyword evidence="5" id="KW-1185">Reference proteome</keyword>
<protein>
    <submittedName>
        <fullName evidence="4">Phosphate/phosphite/phosphonate ABC transporter substrate-binding protein</fullName>
    </submittedName>
</protein>
<dbReference type="Pfam" id="PF12974">
    <property type="entry name" value="Phosphonate-bd"/>
    <property type="match status" value="1"/>
</dbReference>
<feature type="signal peptide" evidence="3">
    <location>
        <begin position="1"/>
        <end position="23"/>
    </location>
</feature>
<organism evidence="4 5">
    <name type="scientific">Plastoroseomonas hellenica</name>
    <dbReference type="NCBI Taxonomy" id="2687306"/>
    <lineage>
        <taxon>Bacteria</taxon>
        <taxon>Pseudomonadati</taxon>
        <taxon>Pseudomonadota</taxon>
        <taxon>Alphaproteobacteria</taxon>
        <taxon>Acetobacterales</taxon>
        <taxon>Acetobacteraceae</taxon>
        <taxon>Plastoroseomonas</taxon>
    </lineage>
</organism>
<dbReference type="Proteomes" id="UP001196870">
    <property type="component" value="Unassembled WGS sequence"/>
</dbReference>
<dbReference type="SUPFAM" id="SSF53850">
    <property type="entry name" value="Periplasmic binding protein-like II"/>
    <property type="match status" value="1"/>
</dbReference>
<name>A0ABS5F0W0_9PROT</name>
<dbReference type="PANTHER" id="PTHR35841">
    <property type="entry name" value="PHOSPHONATES-BINDING PERIPLASMIC PROTEIN"/>
    <property type="match status" value="1"/>
</dbReference>
<evidence type="ECO:0000313" key="5">
    <source>
        <dbReference type="Proteomes" id="UP001196870"/>
    </source>
</evidence>
<proteinExistence type="inferred from homology"/>
<dbReference type="EMBL" id="JAAGBB010000021">
    <property type="protein sequence ID" value="MBR0666176.1"/>
    <property type="molecule type" value="Genomic_DNA"/>
</dbReference>
<accession>A0ABS5F0W0</accession>
<dbReference type="PANTHER" id="PTHR35841:SF1">
    <property type="entry name" value="PHOSPHONATES-BINDING PERIPLASMIC PROTEIN"/>
    <property type="match status" value="1"/>
</dbReference>
<evidence type="ECO:0000256" key="1">
    <source>
        <dbReference type="ARBA" id="ARBA00007162"/>
    </source>
</evidence>
<keyword evidence="2 3" id="KW-0732">Signal</keyword>
<dbReference type="NCBIfam" id="TIGR01098">
    <property type="entry name" value="3A0109s03R"/>
    <property type="match status" value="1"/>
</dbReference>
<dbReference type="CDD" id="cd01071">
    <property type="entry name" value="PBP2_PhnD_like"/>
    <property type="match status" value="1"/>
</dbReference>
<feature type="chain" id="PRO_5045089065" evidence="3">
    <location>
        <begin position="24"/>
        <end position="328"/>
    </location>
</feature>
<comment type="caution">
    <text evidence="4">The sequence shown here is derived from an EMBL/GenBank/DDBJ whole genome shotgun (WGS) entry which is preliminary data.</text>
</comment>